<dbReference type="Proteomes" id="UP000480303">
    <property type="component" value="Unassembled WGS sequence"/>
</dbReference>
<keyword evidence="1" id="KW-0812">Transmembrane</keyword>
<comment type="caution">
    <text evidence="2">The sequence shown here is derived from an EMBL/GenBank/DDBJ whole genome shotgun (WGS) entry which is preliminary data.</text>
</comment>
<reference evidence="2 3" key="1">
    <citation type="submission" date="2020-02" db="EMBL/GenBank/DDBJ databases">
        <title>Draft genome sequence of Lactococcus sp. Hs30E4-3.</title>
        <authorList>
            <person name="Noda S."/>
            <person name="Yuki M."/>
            <person name="Ohkuma M."/>
        </authorList>
    </citation>
    <scope>NUCLEOTIDE SEQUENCE [LARGE SCALE GENOMIC DNA]</scope>
    <source>
        <strain evidence="2 3">Hs30E4-3</strain>
    </source>
</reference>
<proteinExistence type="predicted"/>
<keyword evidence="1" id="KW-1133">Transmembrane helix</keyword>
<evidence type="ECO:0000313" key="2">
    <source>
        <dbReference type="EMBL" id="GFH43111.1"/>
    </source>
</evidence>
<accession>A0A6A0BFQ9</accession>
<keyword evidence="3" id="KW-1185">Reference proteome</keyword>
<feature type="transmembrane region" description="Helical" evidence="1">
    <location>
        <begin position="12"/>
        <end position="34"/>
    </location>
</feature>
<keyword evidence="1" id="KW-0472">Membrane</keyword>
<gene>
    <name evidence="2" type="ORF">Hs30E_16620</name>
</gene>
<dbReference type="AlphaFoldDB" id="A0A6A0BFQ9"/>
<dbReference type="EMBL" id="BLLI01000057">
    <property type="protein sequence ID" value="GFH43111.1"/>
    <property type="molecule type" value="Genomic_DNA"/>
</dbReference>
<protein>
    <submittedName>
        <fullName evidence="2">Uncharacterized protein</fullName>
    </submittedName>
</protein>
<sequence>MDFLIKETLLVIIITLSFLLLILLLIMWIGSIVIKNGIQKSGIIEAIDSLANVVERK</sequence>
<evidence type="ECO:0000256" key="1">
    <source>
        <dbReference type="SAM" id="Phobius"/>
    </source>
</evidence>
<name>A0A6A0BFQ9_9LACT</name>
<organism evidence="2 3">
    <name type="scientific">Pseudolactococcus hodotermopsidis</name>
    <dbReference type="NCBI Taxonomy" id="2709157"/>
    <lineage>
        <taxon>Bacteria</taxon>
        <taxon>Bacillati</taxon>
        <taxon>Bacillota</taxon>
        <taxon>Bacilli</taxon>
        <taxon>Lactobacillales</taxon>
        <taxon>Streptococcaceae</taxon>
        <taxon>Pseudolactococcus</taxon>
    </lineage>
</organism>
<dbReference type="RefSeq" id="WP_172209551.1">
    <property type="nucleotide sequence ID" value="NZ_BLLI01000057.1"/>
</dbReference>
<evidence type="ECO:0000313" key="3">
    <source>
        <dbReference type="Proteomes" id="UP000480303"/>
    </source>
</evidence>